<protein>
    <submittedName>
        <fullName evidence="1">Uncharacterized protein</fullName>
    </submittedName>
</protein>
<dbReference type="AlphaFoldDB" id="A0A068RUF2"/>
<dbReference type="Proteomes" id="UP000027586">
    <property type="component" value="Unassembled WGS sequence"/>
</dbReference>
<evidence type="ECO:0000313" key="2">
    <source>
        <dbReference type="Proteomes" id="UP000027586"/>
    </source>
</evidence>
<dbReference type="VEuPathDB" id="FungiDB:LCOR_04014.1"/>
<accession>A0A068RUF2</accession>
<keyword evidence="2" id="KW-1185">Reference proteome</keyword>
<organism evidence="1 2">
    <name type="scientific">Lichtheimia corymbifera JMRC:FSU:9682</name>
    <dbReference type="NCBI Taxonomy" id="1263082"/>
    <lineage>
        <taxon>Eukaryota</taxon>
        <taxon>Fungi</taxon>
        <taxon>Fungi incertae sedis</taxon>
        <taxon>Mucoromycota</taxon>
        <taxon>Mucoromycotina</taxon>
        <taxon>Mucoromycetes</taxon>
        <taxon>Mucorales</taxon>
        <taxon>Lichtheimiaceae</taxon>
        <taxon>Lichtheimia</taxon>
    </lineage>
</organism>
<sequence length="751" mass="85824">MQRAQDQEHMDLDLDQDINPISFEEFAYALLEVPDDNIFIAAFTGALPDRRVVVNPPLSLEPEARYHACDVDSAHLVGPSIPAKGRIGFFTLVNHSFTIVKNLKFKFSLTGFEDPMELKNIPNFRIAQFGDLGRWNVNVFFPRLYSEDGSPDIREYAVRFVDEVFLPAIKSLSPFERENFGLSTKSDYGRMRDKGGHIIPKSTSIDPSGFPLILWRMNDIVNSAGDRLEDFKGFFFDSWAAGIKTMYKPTLQETITDINWDMVVQATSFIDVAYEVLPHNTLTIVRQGYFGASMAQVYGKFKVPFYNHSPHQDRNGKSVQPGRLLDGKLDGFKGFLKPTLEEFGGHRFGVRLEARLALERALYTWDEWPEDLQQCLQAPGAICWVDSSSLAALWKSYLRALLWVPTHLPSSSSTTRSTYVTNASIACLLAVHCSGWFSRPNDDHRGWRDVYAVFKEKRHAQSSLFLFDGVFDVNAMDLITLSLHPFEESVLYHMLKADFKAINASSIERQRNPQARNTRIAIEVNIERPQVRINQLTDEQRVVYNNIKEHARIERNADEDTRPDQGLVDLCTRVITEGIAPMAALIADTYLTEVSQALGNQARDWLDDRFRQELEKVTYEDLVSQEALVTKIHSSIPQSEDARCVDFGSMRAGSRCRRIRDYLGIYTFPNVDQVRSGYNWYTAMGTSHWRHNLKHSKGAYIVLVRALEHEQALQLREHILSCFQNCNVIFQSEREKCCRARGQKLKFVVAQ</sequence>
<comment type="caution">
    <text evidence="1">The sequence shown here is derived from an EMBL/GenBank/DDBJ whole genome shotgun (WGS) entry which is preliminary data.</text>
</comment>
<name>A0A068RUF2_9FUNG</name>
<reference evidence="1" key="1">
    <citation type="submission" date="2013-08" db="EMBL/GenBank/DDBJ databases">
        <title>Gene expansion shapes genome architecture in the human pathogen Lichtheimia corymbifera: an evolutionary genomics analysis in the ancient terrestrial Mucorales (Mucoromycotina).</title>
        <authorList>
            <person name="Schwartze V.U."/>
            <person name="Winter S."/>
            <person name="Shelest E."/>
            <person name="Marcet-Houben M."/>
            <person name="Horn F."/>
            <person name="Wehner S."/>
            <person name="Hoffmann K."/>
            <person name="Riege K."/>
            <person name="Sammeth M."/>
            <person name="Nowrousian M."/>
            <person name="Valiante V."/>
            <person name="Linde J."/>
            <person name="Jacobsen I.D."/>
            <person name="Marz M."/>
            <person name="Brakhage A.A."/>
            <person name="Gabaldon T."/>
            <person name="Bocker S."/>
            <person name="Voigt K."/>
        </authorList>
    </citation>
    <scope>NUCLEOTIDE SEQUENCE [LARGE SCALE GENOMIC DNA]</scope>
    <source>
        <strain evidence="1">FSU 9682</strain>
    </source>
</reference>
<proteinExistence type="predicted"/>
<gene>
    <name evidence="1" type="ORF">LCOR_04014.1</name>
</gene>
<dbReference type="EMBL" id="CBTN010000013">
    <property type="protein sequence ID" value="CDH52556.1"/>
    <property type="molecule type" value="Genomic_DNA"/>
</dbReference>
<dbReference type="OrthoDB" id="10671908at2759"/>
<evidence type="ECO:0000313" key="1">
    <source>
        <dbReference type="EMBL" id="CDH52556.1"/>
    </source>
</evidence>